<keyword evidence="3" id="KW-1185">Reference proteome</keyword>
<proteinExistence type="predicted"/>
<feature type="signal peptide" evidence="1">
    <location>
        <begin position="1"/>
        <end position="24"/>
    </location>
</feature>
<sequence length="287" mass="31530">MIGYHFRFTDLLISLLLFFNPSKAGYNDNGDLVLNTPEKQKAFDALKSFQTGVVNPAAYSAKFIQHDLAIADGVAGLQAYVTALNGTATVNTIRIFQDGNIVFSNSDYTFSGVPYSGFDTYRFEDGLIAEHWQNYQINPGKPNLGGHTMTGGPTQATDLDKTEANRALAHSFLDIVLVGNNITAIPLFYGPNNAPIQHYVGWADGVAGIRDGLQALAAEGCAVNLTTHRQVFVEGTFVLITSQGFFGPQSKAVYDLFRADNGKWVEHWENEQNIPPPNEWKNQNGKY</sequence>
<dbReference type="SUPFAM" id="SSF54427">
    <property type="entry name" value="NTF2-like"/>
    <property type="match status" value="2"/>
</dbReference>
<name>A0A1W0X5Z4_HYPEX</name>
<dbReference type="AlphaFoldDB" id="A0A1W0X5Z4"/>
<dbReference type="Proteomes" id="UP000192578">
    <property type="component" value="Unassembled WGS sequence"/>
</dbReference>
<evidence type="ECO:0000313" key="2">
    <source>
        <dbReference type="EMBL" id="OQV22760.1"/>
    </source>
</evidence>
<protein>
    <recommendedName>
        <fullName evidence="4">SnoaL-like domain-containing protein</fullName>
    </recommendedName>
</protein>
<accession>A0A1W0X5Z4</accession>
<organism evidence="2 3">
    <name type="scientific">Hypsibius exemplaris</name>
    <name type="common">Freshwater tardigrade</name>
    <dbReference type="NCBI Taxonomy" id="2072580"/>
    <lineage>
        <taxon>Eukaryota</taxon>
        <taxon>Metazoa</taxon>
        <taxon>Ecdysozoa</taxon>
        <taxon>Tardigrada</taxon>
        <taxon>Eutardigrada</taxon>
        <taxon>Parachela</taxon>
        <taxon>Hypsibioidea</taxon>
        <taxon>Hypsibiidae</taxon>
        <taxon>Hypsibius</taxon>
    </lineage>
</organism>
<dbReference type="EMBL" id="MTYJ01000015">
    <property type="protein sequence ID" value="OQV22760.1"/>
    <property type="molecule type" value="Genomic_DNA"/>
</dbReference>
<feature type="chain" id="PRO_5010727062" description="SnoaL-like domain-containing protein" evidence="1">
    <location>
        <begin position="25"/>
        <end position="287"/>
    </location>
</feature>
<evidence type="ECO:0000256" key="1">
    <source>
        <dbReference type="SAM" id="SignalP"/>
    </source>
</evidence>
<evidence type="ECO:0008006" key="4">
    <source>
        <dbReference type="Google" id="ProtNLM"/>
    </source>
</evidence>
<keyword evidence="1" id="KW-0732">Signal</keyword>
<gene>
    <name evidence="2" type="ORF">BV898_03197</name>
</gene>
<dbReference type="InterPro" id="IPR032710">
    <property type="entry name" value="NTF2-like_dom_sf"/>
</dbReference>
<comment type="caution">
    <text evidence="2">The sequence shown here is derived from an EMBL/GenBank/DDBJ whole genome shotgun (WGS) entry which is preliminary data.</text>
</comment>
<dbReference type="Gene3D" id="3.10.450.50">
    <property type="match status" value="2"/>
</dbReference>
<reference evidence="3" key="1">
    <citation type="submission" date="2017-01" db="EMBL/GenBank/DDBJ databases">
        <title>Comparative genomics of anhydrobiosis in the tardigrade Hypsibius dujardini.</title>
        <authorList>
            <person name="Yoshida Y."/>
            <person name="Koutsovoulos G."/>
            <person name="Laetsch D."/>
            <person name="Stevens L."/>
            <person name="Kumar S."/>
            <person name="Horikawa D."/>
            <person name="Ishino K."/>
            <person name="Komine S."/>
            <person name="Tomita M."/>
            <person name="Blaxter M."/>
            <person name="Arakawa K."/>
        </authorList>
    </citation>
    <scope>NUCLEOTIDE SEQUENCE [LARGE SCALE GENOMIC DNA]</scope>
    <source>
        <strain evidence="3">Z151</strain>
    </source>
</reference>
<evidence type="ECO:0000313" key="3">
    <source>
        <dbReference type="Proteomes" id="UP000192578"/>
    </source>
</evidence>